<dbReference type="SUPFAM" id="SSF48008">
    <property type="entry name" value="GntR ligand-binding domain-like"/>
    <property type="match status" value="1"/>
</dbReference>
<keyword evidence="3" id="KW-0804">Transcription</keyword>
<dbReference type="Gene3D" id="1.10.10.10">
    <property type="entry name" value="Winged helix-like DNA-binding domain superfamily/Winged helix DNA-binding domain"/>
    <property type="match status" value="1"/>
</dbReference>
<name>H5XZ91_9FIRM</name>
<dbReference type="Gene3D" id="1.20.120.530">
    <property type="entry name" value="GntR ligand-binding domain-like"/>
    <property type="match status" value="1"/>
</dbReference>
<dbReference type="Pfam" id="PF07729">
    <property type="entry name" value="FCD"/>
    <property type="match status" value="1"/>
</dbReference>
<dbReference type="eggNOG" id="COG2186">
    <property type="taxonomic scope" value="Bacteria"/>
</dbReference>
<feature type="region of interest" description="Disordered" evidence="4">
    <location>
        <begin position="225"/>
        <end position="244"/>
    </location>
</feature>
<dbReference type="PANTHER" id="PTHR43537">
    <property type="entry name" value="TRANSCRIPTIONAL REGULATOR, GNTR FAMILY"/>
    <property type="match status" value="1"/>
</dbReference>
<keyword evidence="7" id="KW-1185">Reference proteome</keyword>
<dbReference type="SMART" id="SM00895">
    <property type="entry name" value="FCD"/>
    <property type="match status" value="1"/>
</dbReference>
<dbReference type="PRINTS" id="PR00035">
    <property type="entry name" value="HTHGNTR"/>
</dbReference>
<dbReference type="Proteomes" id="UP000005104">
    <property type="component" value="Chromosome"/>
</dbReference>
<evidence type="ECO:0000313" key="6">
    <source>
        <dbReference type="EMBL" id="EHQ91797.1"/>
    </source>
</evidence>
<dbReference type="STRING" id="768710.DesyoDRAFT_4854"/>
<dbReference type="OrthoDB" id="9799482at2"/>
<dbReference type="InterPro" id="IPR036388">
    <property type="entry name" value="WH-like_DNA-bd_sf"/>
</dbReference>
<protein>
    <submittedName>
        <fullName evidence="6">Transcriptional regulator</fullName>
    </submittedName>
</protein>
<feature type="domain" description="HTH gntR-type" evidence="5">
    <location>
        <begin position="10"/>
        <end position="78"/>
    </location>
</feature>
<dbReference type="PANTHER" id="PTHR43537:SF5">
    <property type="entry name" value="UXU OPERON TRANSCRIPTIONAL REGULATOR"/>
    <property type="match status" value="1"/>
</dbReference>
<dbReference type="PROSITE" id="PS50949">
    <property type="entry name" value="HTH_GNTR"/>
    <property type="match status" value="1"/>
</dbReference>
<dbReference type="GO" id="GO:0003700">
    <property type="term" value="F:DNA-binding transcription factor activity"/>
    <property type="evidence" value="ECO:0007669"/>
    <property type="project" value="InterPro"/>
</dbReference>
<evidence type="ECO:0000256" key="1">
    <source>
        <dbReference type="ARBA" id="ARBA00023015"/>
    </source>
</evidence>
<keyword evidence="1" id="KW-0805">Transcription regulation</keyword>
<evidence type="ECO:0000256" key="4">
    <source>
        <dbReference type="SAM" id="MobiDB-lite"/>
    </source>
</evidence>
<dbReference type="CDD" id="cd07377">
    <property type="entry name" value="WHTH_GntR"/>
    <property type="match status" value="1"/>
</dbReference>
<accession>H5XZ91</accession>
<organism evidence="6 7">
    <name type="scientific">Desulfosporosinus youngiae DSM 17734</name>
    <dbReference type="NCBI Taxonomy" id="768710"/>
    <lineage>
        <taxon>Bacteria</taxon>
        <taxon>Bacillati</taxon>
        <taxon>Bacillota</taxon>
        <taxon>Clostridia</taxon>
        <taxon>Eubacteriales</taxon>
        <taxon>Desulfitobacteriaceae</taxon>
        <taxon>Desulfosporosinus</taxon>
    </lineage>
</organism>
<evidence type="ECO:0000256" key="3">
    <source>
        <dbReference type="ARBA" id="ARBA00023163"/>
    </source>
</evidence>
<dbReference type="InterPro" id="IPR011711">
    <property type="entry name" value="GntR_C"/>
</dbReference>
<dbReference type="HOGENOM" id="CLU_017584_9_5_9"/>
<keyword evidence="2" id="KW-0238">DNA-binding</keyword>
<dbReference type="AlphaFoldDB" id="H5XZ91"/>
<evidence type="ECO:0000313" key="7">
    <source>
        <dbReference type="Proteomes" id="UP000005104"/>
    </source>
</evidence>
<dbReference type="SUPFAM" id="SSF46785">
    <property type="entry name" value="Winged helix' DNA-binding domain"/>
    <property type="match status" value="1"/>
</dbReference>
<gene>
    <name evidence="6" type="ORF">DesyoDRAFT_4854</name>
</gene>
<sequence>MQFEKITKPHRTYQEVLKQINNLIIDGKLCPGDRLMGEREMAVELGVSRTTLREALRTMEFLGWVEIKPGDGTFIRDAQLNEVISPLALALSAESTRMEELWETRITLEVECAGLAALRASEKDLEQISRAICEMESQLKNLDAYAKADMQFHFLVTHASQNSMMSRLLQTFVVHIVELIKKAGPLRFSHDIGGLRTIQEHISIYDAIATHDAEQARTLMRRHLEDSRNEGTEGFRPANEGKLF</sequence>
<dbReference type="InterPro" id="IPR036390">
    <property type="entry name" value="WH_DNA-bd_sf"/>
</dbReference>
<dbReference type="SMART" id="SM00345">
    <property type="entry name" value="HTH_GNTR"/>
    <property type="match status" value="1"/>
</dbReference>
<dbReference type="GO" id="GO:0003677">
    <property type="term" value="F:DNA binding"/>
    <property type="evidence" value="ECO:0007669"/>
    <property type="project" value="UniProtKB-KW"/>
</dbReference>
<reference evidence="6 7" key="1">
    <citation type="submission" date="2011-11" db="EMBL/GenBank/DDBJ databases">
        <title>The Noncontiguous Finished genome of Desulfosporosinus youngiae DSM 17734.</title>
        <authorList>
            <consortium name="US DOE Joint Genome Institute (JGI-PGF)"/>
            <person name="Lucas S."/>
            <person name="Han J."/>
            <person name="Lapidus A."/>
            <person name="Cheng J.-F."/>
            <person name="Goodwin L."/>
            <person name="Pitluck S."/>
            <person name="Peters L."/>
            <person name="Ovchinnikova G."/>
            <person name="Lu M."/>
            <person name="Land M.L."/>
            <person name="Hauser L."/>
            <person name="Pester M."/>
            <person name="Spring S."/>
            <person name="Ollivier B."/>
            <person name="Rattei T."/>
            <person name="Klenk H.-P."/>
            <person name="Wagner M."/>
            <person name="Loy A."/>
            <person name="Woyke T.J."/>
        </authorList>
    </citation>
    <scope>NUCLEOTIDE SEQUENCE [LARGE SCALE GENOMIC DNA]</scope>
    <source>
        <strain evidence="6 7">DSM 17734</strain>
    </source>
</reference>
<dbReference type="InterPro" id="IPR008920">
    <property type="entry name" value="TF_FadR/GntR_C"/>
</dbReference>
<proteinExistence type="predicted"/>
<dbReference type="RefSeq" id="WP_007786882.1">
    <property type="nucleotide sequence ID" value="NZ_CM001441.1"/>
</dbReference>
<evidence type="ECO:0000259" key="5">
    <source>
        <dbReference type="PROSITE" id="PS50949"/>
    </source>
</evidence>
<dbReference type="InterPro" id="IPR000524">
    <property type="entry name" value="Tscrpt_reg_HTH_GntR"/>
</dbReference>
<dbReference type="Pfam" id="PF00392">
    <property type="entry name" value="GntR"/>
    <property type="match status" value="1"/>
</dbReference>
<evidence type="ECO:0000256" key="2">
    <source>
        <dbReference type="ARBA" id="ARBA00023125"/>
    </source>
</evidence>
<dbReference type="EMBL" id="CM001441">
    <property type="protein sequence ID" value="EHQ91797.1"/>
    <property type="molecule type" value="Genomic_DNA"/>
</dbReference>